<dbReference type="KEGG" id="tpal:117643558"/>
<dbReference type="InterPro" id="IPR036508">
    <property type="entry name" value="Chitin-bd_dom_sf"/>
</dbReference>
<organism evidence="4">
    <name type="scientific">Thrips palmi</name>
    <name type="common">Melon thrips</name>
    <dbReference type="NCBI Taxonomy" id="161013"/>
    <lineage>
        <taxon>Eukaryota</taxon>
        <taxon>Metazoa</taxon>
        <taxon>Ecdysozoa</taxon>
        <taxon>Arthropoda</taxon>
        <taxon>Hexapoda</taxon>
        <taxon>Insecta</taxon>
        <taxon>Pterygota</taxon>
        <taxon>Neoptera</taxon>
        <taxon>Paraneoptera</taxon>
        <taxon>Thysanoptera</taxon>
        <taxon>Terebrantia</taxon>
        <taxon>Thripoidea</taxon>
        <taxon>Thripidae</taxon>
        <taxon>Thrips</taxon>
    </lineage>
</organism>
<dbReference type="Proteomes" id="UP000515158">
    <property type="component" value="Unplaced"/>
</dbReference>
<gene>
    <name evidence="4" type="primary">LOC117643558</name>
</gene>
<dbReference type="SMART" id="SM00494">
    <property type="entry name" value="ChtBD2"/>
    <property type="match status" value="2"/>
</dbReference>
<dbReference type="Pfam" id="PF01607">
    <property type="entry name" value="CBM_14"/>
    <property type="match status" value="1"/>
</dbReference>
<dbReference type="InterPro" id="IPR002557">
    <property type="entry name" value="Chitin-bd_dom"/>
</dbReference>
<sequence length="271" mass="28910">MLGQTVLLVVFATALATVFAVEASLWVDEVEEGEFGQLSSFVGAPPSNDTRCNGVEHSCSGCNVQVTCRTVNSILHFVSNSTCSGSSPYCNPTNGTCTSDTQLAPAGCNTPKPVNTVQCPRASGYYPDFTSCTKYYICSDWEAYPMDCSAYPGTVYNQRTKTCVPSASAQCFVPTCKPDTLVSYTPDPRIYALCVDNTAATAIIGTCDEGQAYDVKTSQCVPGCLSAGRFRVDDTNYTECVDLGGNKLSSPVRKTCPGKSKFDATTQLCQD</sequence>
<dbReference type="InParanoid" id="A0A6P8YW65"/>
<feature type="chain" id="PRO_5027739878" evidence="1">
    <location>
        <begin position="21"/>
        <end position="271"/>
    </location>
</feature>
<name>A0A6P8YW65_THRPL</name>
<dbReference type="Gene3D" id="2.170.140.10">
    <property type="entry name" value="Chitin binding domain"/>
    <property type="match status" value="1"/>
</dbReference>
<keyword evidence="3" id="KW-1185">Reference proteome</keyword>
<dbReference type="AlphaFoldDB" id="A0A6P8YW65"/>
<evidence type="ECO:0000313" key="3">
    <source>
        <dbReference type="Proteomes" id="UP000515158"/>
    </source>
</evidence>
<dbReference type="PROSITE" id="PS50940">
    <property type="entry name" value="CHIT_BIND_II"/>
    <property type="match status" value="1"/>
</dbReference>
<evidence type="ECO:0000313" key="4">
    <source>
        <dbReference type="RefSeq" id="XP_034238397.1"/>
    </source>
</evidence>
<protein>
    <submittedName>
        <fullName evidence="4">Uncharacterized protein LOC117643558 isoform X1</fullName>
    </submittedName>
</protein>
<dbReference type="SUPFAM" id="SSF57625">
    <property type="entry name" value="Invertebrate chitin-binding proteins"/>
    <property type="match status" value="2"/>
</dbReference>
<reference evidence="4" key="1">
    <citation type="submission" date="2025-08" db="UniProtKB">
        <authorList>
            <consortium name="RefSeq"/>
        </authorList>
    </citation>
    <scope>IDENTIFICATION</scope>
    <source>
        <tissue evidence="4">Total insect</tissue>
    </source>
</reference>
<dbReference type="GeneID" id="117643558"/>
<dbReference type="RefSeq" id="XP_034238397.1">
    <property type="nucleotide sequence ID" value="XM_034382506.1"/>
</dbReference>
<dbReference type="GO" id="GO:0005576">
    <property type="term" value="C:extracellular region"/>
    <property type="evidence" value="ECO:0007669"/>
    <property type="project" value="InterPro"/>
</dbReference>
<accession>A0A6P8YW65</accession>
<feature type="domain" description="Chitin-binding type-2" evidence="2">
    <location>
        <begin position="116"/>
        <end position="173"/>
    </location>
</feature>
<keyword evidence="1" id="KW-0732">Signal</keyword>
<dbReference type="OrthoDB" id="6020543at2759"/>
<evidence type="ECO:0000256" key="1">
    <source>
        <dbReference type="SAM" id="SignalP"/>
    </source>
</evidence>
<proteinExistence type="predicted"/>
<feature type="signal peptide" evidence="1">
    <location>
        <begin position="1"/>
        <end position="20"/>
    </location>
</feature>
<dbReference type="GO" id="GO:0008061">
    <property type="term" value="F:chitin binding"/>
    <property type="evidence" value="ECO:0007669"/>
    <property type="project" value="InterPro"/>
</dbReference>
<evidence type="ECO:0000259" key="2">
    <source>
        <dbReference type="PROSITE" id="PS50940"/>
    </source>
</evidence>